<protein>
    <submittedName>
        <fullName evidence="5">L-glyceraldehyde 3-phosphate reductase</fullName>
    </submittedName>
</protein>
<evidence type="ECO:0000256" key="2">
    <source>
        <dbReference type="ARBA" id="ARBA00022857"/>
    </source>
</evidence>
<dbReference type="RefSeq" id="WP_029708139.1">
    <property type="nucleotide sequence ID" value="NZ_CP019239.1"/>
</dbReference>
<dbReference type="STRING" id="1484693.RS694_01615"/>
<organism evidence="5 6">
    <name type="scientific">Rhodoferax saidenbachensis</name>
    <dbReference type="NCBI Taxonomy" id="1484693"/>
    <lineage>
        <taxon>Bacteria</taxon>
        <taxon>Pseudomonadati</taxon>
        <taxon>Pseudomonadota</taxon>
        <taxon>Betaproteobacteria</taxon>
        <taxon>Burkholderiales</taxon>
        <taxon>Comamonadaceae</taxon>
        <taxon>Rhodoferax</taxon>
    </lineage>
</organism>
<keyword evidence="6" id="KW-1185">Reference proteome</keyword>
<gene>
    <name evidence="5" type="ORF">RS694_01615</name>
</gene>
<dbReference type="InterPro" id="IPR047628">
    <property type="entry name" value="GAP_reductase"/>
</dbReference>
<accession>A0A1P8K622</accession>
<dbReference type="InterPro" id="IPR005399">
    <property type="entry name" value="K_chnl_volt-dep_bsu_KCNAB-rel"/>
</dbReference>
<dbReference type="CDD" id="cd19150">
    <property type="entry name" value="AKR_AKR14A1"/>
    <property type="match status" value="1"/>
</dbReference>
<dbReference type="SUPFAM" id="SSF51430">
    <property type="entry name" value="NAD(P)-linked oxidoreductase"/>
    <property type="match status" value="1"/>
</dbReference>
<dbReference type="GO" id="GO:0051596">
    <property type="term" value="P:methylglyoxal catabolic process"/>
    <property type="evidence" value="ECO:0007669"/>
    <property type="project" value="InterPro"/>
</dbReference>
<keyword evidence="2" id="KW-0521">NADP</keyword>
<name>A0A1P8K622_9BURK</name>
<dbReference type="Pfam" id="PF00248">
    <property type="entry name" value="Aldo_ket_red"/>
    <property type="match status" value="1"/>
</dbReference>
<dbReference type="PANTHER" id="PTHR43150">
    <property type="entry name" value="HYPERKINETIC, ISOFORM M"/>
    <property type="match status" value="1"/>
</dbReference>
<evidence type="ECO:0000313" key="6">
    <source>
        <dbReference type="Proteomes" id="UP000186110"/>
    </source>
</evidence>
<proteinExistence type="inferred from homology"/>
<dbReference type="Proteomes" id="UP000186110">
    <property type="component" value="Chromosome"/>
</dbReference>
<evidence type="ECO:0000259" key="4">
    <source>
        <dbReference type="Pfam" id="PF00248"/>
    </source>
</evidence>
<dbReference type="EMBL" id="CP019239">
    <property type="protein sequence ID" value="APW41371.1"/>
    <property type="molecule type" value="Genomic_DNA"/>
</dbReference>
<dbReference type="InterPro" id="IPR023210">
    <property type="entry name" value="NADP_OxRdtase_dom"/>
</dbReference>
<dbReference type="AlphaFoldDB" id="A0A1P8K622"/>
<evidence type="ECO:0000256" key="1">
    <source>
        <dbReference type="ARBA" id="ARBA00006515"/>
    </source>
</evidence>
<dbReference type="PANTHER" id="PTHR43150:SF4">
    <property type="entry name" value="L-GLYCERALDEHYDE 3-PHOSPHATE REDUCTASE"/>
    <property type="match status" value="1"/>
</dbReference>
<evidence type="ECO:0000313" key="5">
    <source>
        <dbReference type="EMBL" id="APW41371.1"/>
    </source>
</evidence>
<dbReference type="Gene3D" id="3.20.20.100">
    <property type="entry name" value="NADP-dependent oxidoreductase domain"/>
    <property type="match status" value="1"/>
</dbReference>
<dbReference type="eggNOG" id="COG0667">
    <property type="taxonomic scope" value="Bacteria"/>
</dbReference>
<comment type="similarity">
    <text evidence="1">Belongs to the shaker potassium channel beta subunit family.</text>
</comment>
<feature type="domain" description="NADP-dependent oxidoreductase" evidence="4">
    <location>
        <begin position="29"/>
        <end position="330"/>
    </location>
</feature>
<evidence type="ECO:0000256" key="3">
    <source>
        <dbReference type="ARBA" id="ARBA00023002"/>
    </source>
</evidence>
<dbReference type="NCBIfam" id="NF007388">
    <property type="entry name" value="PRK09912.1"/>
    <property type="match status" value="1"/>
</dbReference>
<dbReference type="GO" id="GO:0016616">
    <property type="term" value="F:oxidoreductase activity, acting on the CH-OH group of donors, NAD or NADP as acceptor"/>
    <property type="evidence" value="ECO:0007669"/>
    <property type="project" value="InterPro"/>
</dbReference>
<keyword evidence="3" id="KW-0560">Oxidoreductase</keyword>
<dbReference type="KEGG" id="rsb:RS694_01615"/>
<sequence>MNYHAKPERYNGTVPYRYCGKSGLKLPAVSLGLWHNFGDATPMEAQRQMLRTAFDLGITHFDLANNYGPPFGSAETNFGEHLRRDFKPYRDELIISSKAGYDMWPGPYGQGGGSRKYVLASLDQSLKRMGLDYVDIFYSHRFDPDTPLEETMGALATAVQQGKALYVGISSYSAAKTREAAAILKSMGVRALIHQPSYSLLNRWIEEDLLNALDDTGMGCIAFSALAQGLLTNKYLNGVPADARINRPGGGSFNKDHLSDANLKHVRALNDIAQARGQSLAQMATAWVLRDARVTSALIGASKPEQIVDLVGAMQKLDFTADELAAIDQHAVDGGINLWKRPSTDQRLS</sequence>
<reference evidence="5 6" key="1">
    <citation type="submission" date="2017-01" db="EMBL/GenBank/DDBJ databases">
        <authorList>
            <person name="Mah S.A."/>
            <person name="Swanson W.J."/>
            <person name="Moy G.W."/>
            <person name="Vacquier V.D."/>
        </authorList>
    </citation>
    <scope>NUCLEOTIDE SEQUENCE [LARGE SCALE GENOMIC DNA]</scope>
    <source>
        <strain evidence="5 6">DSM 22694</strain>
    </source>
</reference>
<dbReference type="InterPro" id="IPR036812">
    <property type="entry name" value="NAD(P)_OxRdtase_dom_sf"/>
</dbReference>